<proteinExistence type="predicted"/>
<reference evidence="2" key="1">
    <citation type="journal article" date="2009" name="Genome Res.">
        <title>Comparative genomic analyses of the human fungal pathogens Coccidioides and their relatives.</title>
        <authorList>
            <person name="Sharpton T.J."/>
            <person name="Stajich J.E."/>
            <person name="Rounsley S.D."/>
            <person name="Gardner M.J."/>
            <person name="Wortman J.R."/>
            <person name="Jordar V.S."/>
            <person name="Maiti R."/>
            <person name="Kodira C.D."/>
            <person name="Neafsey D.E."/>
            <person name="Zeng Q."/>
            <person name="Hung C.-Y."/>
            <person name="McMahan C."/>
            <person name="Muszewska A."/>
            <person name="Grynberg M."/>
            <person name="Mandel M.A."/>
            <person name="Kellner E.M."/>
            <person name="Barker B.M."/>
            <person name="Galgiani J.N."/>
            <person name="Orbach M.J."/>
            <person name="Kirkland T.N."/>
            <person name="Cole G.T."/>
            <person name="Henn M.R."/>
            <person name="Birren B.W."/>
            <person name="Taylor J.W."/>
        </authorList>
    </citation>
    <scope>NUCLEOTIDE SEQUENCE [LARGE SCALE GENOMIC DNA]</scope>
    <source>
        <strain evidence="2">UAMH 1704</strain>
    </source>
</reference>
<keyword evidence="2" id="KW-1185">Reference proteome</keyword>
<name>C4JJS0_UNCRE</name>
<dbReference type="KEGG" id="ure:UREG_01877"/>
<organism evidence="1 2">
    <name type="scientific">Uncinocarpus reesii (strain UAMH 1704)</name>
    <dbReference type="NCBI Taxonomy" id="336963"/>
    <lineage>
        <taxon>Eukaryota</taxon>
        <taxon>Fungi</taxon>
        <taxon>Dikarya</taxon>
        <taxon>Ascomycota</taxon>
        <taxon>Pezizomycotina</taxon>
        <taxon>Eurotiomycetes</taxon>
        <taxon>Eurotiomycetidae</taxon>
        <taxon>Onygenales</taxon>
        <taxon>Onygenaceae</taxon>
        <taxon>Uncinocarpus</taxon>
    </lineage>
</organism>
<sequence length="53" mass="5622">MLRVGPEVVSMTKTSLGYAVPKQILGAAPGALTLKSIPKAMVYRHNRVGNQGN</sequence>
<dbReference type="VEuPathDB" id="FungiDB:UREG_01877"/>
<evidence type="ECO:0000313" key="2">
    <source>
        <dbReference type="Proteomes" id="UP000002058"/>
    </source>
</evidence>
<dbReference type="AlphaFoldDB" id="C4JJS0"/>
<dbReference type="GeneID" id="8438514"/>
<dbReference type="EMBL" id="CH476615">
    <property type="protein sequence ID" value="EEP77028.1"/>
    <property type="molecule type" value="Genomic_DNA"/>
</dbReference>
<dbReference type="InParanoid" id="C4JJS0"/>
<protein>
    <submittedName>
        <fullName evidence="1">Uncharacterized protein</fullName>
    </submittedName>
</protein>
<dbReference type="RefSeq" id="XP_002542361.1">
    <property type="nucleotide sequence ID" value="XM_002542315.1"/>
</dbReference>
<accession>C4JJS0</accession>
<gene>
    <name evidence="1" type="ORF">UREG_01877</name>
</gene>
<dbReference type="HOGENOM" id="CLU_3070439_0_0_1"/>
<dbReference type="Proteomes" id="UP000002058">
    <property type="component" value="Unassembled WGS sequence"/>
</dbReference>
<evidence type="ECO:0000313" key="1">
    <source>
        <dbReference type="EMBL" id="EEP77028.1"/>
    </source>
</evidence>